<evidence type="ECO:0008006" key="3">
    <source>
        <dbReference type="Google" id="ProtNLM"/>
    </source>
</evidence>
<evidence type="ECO:0000313" key="1">
    <source>
        <dbReference type="EMBL" id="GAA4316935.1"/>
    </source>
</evidence>
<dbReference type="Proteomes" id="UP001500582">
    <property type="component" value="Unassembled WGS sequence"/>
</dbReference>
<gene>
    <name evidence="1" type="ORF">GCM10023149_14240</name>
</gene>
<protein>
    <recommendedName>
        <fullName evidence="3">Universal stress protein family protein</fullName>
    </recommendedName>
</protein>
<proteinExistence type="predicted"/>
<dbReference type="Gene3D" id="3.40.50.12370">
    <property type="match status" value="1"/>
</dbReference>
<sequence length="248" mass="27997">MAARIEANLLIANVNPVSVAGTVQEKVLVAGRPHRITDEALHPVHYHSEVTPHAFQPSTEYIDAHNISEQELSQLIIQHDSWMIVNALNVGNTIPQLNIHTILNKVRCPLMLIPEDCHTTDFSTVSYLADLRYCQLPVVRYLSALAKPYQAGIQIAHLPADGLPDMDQQYATEVFSDGISRYVKYDNLFFNNIKERDIHKAVDIMVHAMDTNLIALVNHQYHFRELLNGTIKHILPAHVHVPVLVFPN</sequence>
<organism evidence="1 2">
    <name type="scientific">Mucilaginibacter gynuensis</name>
    <dbReference type="NCBI Taxonomy" id="1302236"/>
    <lineage>
        <taxon>Bacteria</taxon>
        <taxon>Pseudomonadati</taxon>
        <taxon>Bacteroidota</taxon>
        <taxon>Sphingobacteriia</taxon>
        <taxon>Sphingobacteriales</taxon>
        <taxon>Sphingobacteriaceae</taxon>
        <taxon>Mucilaginibacter</taxon>
    </lineage>
</organism>
<name>A0ABP8G445_9SPHI</name>
<accession>A0ABP8G445</accession>
<dbReference type="EMBL" id="BAABFT010000003">
    <property type="protein sequence ID" value="GAA4316935.1"/>
    <property type="molecule type" value="Genomic_DNA"/>
</dbReference>
<comment type="caution">
    <text evidence="1">The sequence shown here is derived from an EMBL/GenBank/DDBJ whole genome shotgun (WGS) entry which is preliminary data.</text>
</comment>
<reference evidence="2" key="1">
    <citation type="journal article" date="2019" name="Int. J. Syst. Evol. Microbiol.">
        <title>The Global Catalogue of Microorganisms (GCM) 10K type strain sequencing project: providing services to taxonomists for standard genome sequencing and annotation.</title>
        <authorList>
            <consortium name="The Broad Institute Genomics Platform"/>
            <consortium name="The Broad Institute Genome Sequencing Center for Infectious Disease"/>
            <person name="Wu L."/>
            <person name="Ma J."/>
        </authorList>
    </citation>
    <scope>NUCLEOTIDE SEQUENCE [LARGE SCALE GENOMIC DNA]</scope>
    <source>
        <strain evidence="2">JCM 17705</strain>
    </source>
</reference>
<keyword evidence="2" id="KW-1185">Reference proteome</keyword>
<evidence type="ECO:0000313" key="2">
    <source>
        <dbReference type="Proteomes" id="UP001500582"/>
    </source>
</evidence>